<evidence type="ECO:0000313" key="2">
    <source>
        <dbReference type="EMBL" id="ADH99385.1"/>
    </source>
</evidence>
<evidence type="ECO:0000313" key="3">
    <source>
        <dbReference type="Proteomes" id="UP000000271"/>
    </source>
</evidence>
<gene>
    <name evidence="2" type="ordered locus">Bsel_1880</name>
</gene>
<dbReference type="KEGG" id="bse:Bsel_1880"/>
<dbReference type="CDD" id="cd07438">
    <property type="entry name" value="PHP_HisPPase_AMP"/>
    <property type="match status" value="1"/>
</dbReference>
<sequence length="284" mass="31565">MMNGLADLHMHSTASDGGYGQEALVKKAADAGLTMISLTDHDTTNGLEKARHTAAALGLSFINGLELSTRFEGVSVDILGYGIDPESASLQSTLSFHRERRLDRMRSMISKCQKQGMEIEESDVFSYVTGDTYSRPHLAKALVAHGYAESVNDAFKRFIGYNRPCYEYKEDEMHPEEAVRVIHEAGGLAIIAHPVFYDLDNSIPHWFNAYGVDGIEVYHRDHDSASVQRFEALASSIDSQMGSRMFRTGGSDFHHESFGRKGEELGKTKLPYEEALRVFESLSS</sequence>
<dbReference type="GO" id="GO:0035312">
    <property type="term" value="F:5'-3' DNA exonuclease activity"/>
    <property type="evidence" value="ECO:0007669"/>
    <property type="project" value="TreeGrafter"/>
</dbReference>
<dbReference type="PANTHER" id="PTHR42924">
    <property type="entry name" value="EXONUCLEASE"/>
    <property type="match status" value="1"/>
</dbReference>
<proteinExistence type="predicted"/>
<dbReference type="Gene3D" id="1.10.150.650">
    <property type="match status" value="1"/>
</dbReference>
<dbReference type="EMBL" id="CP001791">
    <property type="protein sequence ID" value="ADH99385.1"/>
    <property type="molecule type" value="Genomic_DNA"/>
</dbReference>
<dbReference type="OrthoDB" id="9804333at2"/>
<dbReference type="HOGENOM" id="CLU_067347_0_0_9"/>
<dbReference type="STRING" id="439292.Bsel_1880"/>
<dbReference type="InterPro" id="IPR004013">
    <property type="entry name" value="PHP_dom"/>
</dbReference>
<dbReference type="PANTHER" id="PTHR42924:SF3">
    <property type="entry name" value="POLYMERASE_HISTIDINOL PHOSPHATASE N-TERMINAL DOMAIN-CONTAINING PROTEIN"/>
    <property type="match status" value="1"/>
</dbReference>
<protein>
    <submittedName>
        <fullName evidence="2">PHP domain protein</fullName>
    </submittedName>
</protein>
<feature type="domain" description="Polymerase/histidinol phosphatase N-terminal" evidence="1">
    <location>
        <begin position="6"/>
        <end position="71"/>
    </location>
</feature>
<dbReference type="InterPro" id="IPR003141">
    <property type="entry name" value="Pol/His_phosphatase_N"/>
</dbReference>
<dbReference type="Pfam" id="PF02811">
    <property type="entry name" value="PHP"/>
    <property type="match status" value="1"/>
</dbReference>
<dbReference type="Gene3D" id="3.20.20.140">
    <property type="entry name" value="Metal-dependent hydrolases"/>
    <property type="match status" value="1"/>
</dbReference>
<dbReference type="GO" id="GO:0004534">
    <property type="term" value="F:5'-3' RNA exonuclease activity"/>
    <property type="evidence" value="ECO:0007669"/>
    <property type="project" value="TreeGrafter"/>
</dbReference>
<dbReference type="AlphaFoldDB" id="D6XU99"/>
<reference evidence="2" key="1">
    <citation type="submission" date="2009-10" db="EMBL/GenBank/DDBJ databases">
        <title>Complete sequence of Bacillus selenitireducens MLS10.</title>
        <authorList>
            <consortium name="US DOE Joint Genome Institute"/>
            <person name="Lucas S."/>
            <person name="Copeland A."/>
            <person name="Lapidus A."/>
            <person name="Glavina del Rio T."/>
            <person name="Dalin E."/>
            <person name="Tice H."/>
            <person name="Bruce D."/>
            <person name="Goodwin L."/>
            <person name="Pitluck S."/>
            <person name="Sims D."/>
            <person name="Brettin T."/>
            <person name="Detter J.C."/>
            <person name="Han C."/>
            <person name="Larimer F."/>
            <person name="Land M."/>
            <person name="Hauser L."/>
            <person name="Kyrpides N."/>
            <person name="Ovchinnikova G."/>
            <person name="Stolz J."/>
        </authorList>
    </citation>
    <scope>NUCLEOTIDE SEQUENCE [LARGE SCALE GENOMIC DNA]</scope>
    <source>
        <strain evidence="2">MLS10</strain>
    </source>
</reference>
<accession>D6XU99</accession>
<keyword evidence="3" id="KW-1185">Reference proteome</keyword>
<organism evidence="2 3">
    <name type="scientific">Bacillus selenitireducens (strain ATCC 700615 / DSM 15326 / MLS10)</name>
    <dbReference type="NCBI Taxonomy" id="439292"/>
    <lineage>
        <taxon>Bacteria</taxon>
        <taxon>Bacillati</taxon>
        <taxon>Bacillota</taxon>
        <taxon>Bacilli</taxon>
        <taxon>Bacillales</taxon>
        <taxon>Bacillaceae</taxon>
        <taxon>Salisediminibacterium</taxon>
    </lineage>
</organism>
<dbReference type="SMART" id="SM00481">
    <property type="entry name" value="POLIIIAc"/>
    <property type="match status" value="1"/>
</dbReference>
<dbReference type="InterPro" id="IPR016195">
    <property type="entry name" value="Pol/histidinol_Pase-like"/>
</dbReference>
<dbReference type="RefSeq" id="WP_013172807.1">
    <property type="nucleotide sequence ID" value="NC_014219.1"/>
</dbReference>
<evidence type="ECO:0000259" key="1">
    <source>
        <dbReference type="SMART" id="SM00481"/>
    </source>
</evidence>
<dbReference type="Proteomes" id="UP000000271">
    <property type="component" value="Chromosome"/>
</dbReference>
<dbReference type="SUPFAM" id="SSF89550">
    <property type="entry name" value="PHP domain-like"/>
    <property type="match status" value="1"/>
</dbReference>
<dbReference type="InterPro" id="IPR052018">
    <property type="entry name" value="PHP_domain"/>
</dbReference>
<dbReference type="eggNOG" id="COG0613">
    <property type="taxonomic scope" value="Bacteria"/>
</dbReference>
<name>D6XU99_BACIE</name>